<accession>R3WMB3</accession>
<organism evidence="1 2">
    <name type="scientific">Enterococcus phoeniculicola ATCC BAA-412</name>
    <dbReference type="NCBI Taxonomy" id="1158610"/>
    <lineage>
        <taxon>Bacteria</taxon>
        <taxon>Bacillati</taxon>
        <taxon>Bacillota</taxon>
        <taxon>Bacilli</taxon>
        <taxon>Lactobacillales</taxon>
        <taxon>Enterococcaceae</taxon>
        <taxon>Enterococcus</taxon>
    </lineage>
</organism>
<dbReference type="HOGENOM" id="CLU_155773_0_0_9"/>
<evidence type="ECO:0008006" key="3">
    <source>
        <dbReference type="Google" id="ProtNLM"/>
    </source>
</evidence>
<gene>
    <name evidence="1" type="ORF">UC3_01947</name>
</gene>
<evidence type="ECO:0000313" key="1">
    <source>
        <dbReference type="EMBL" id="EOL42970.1"/>
    </source>
</evidence>
<evidence type="ECO:0000313" key="2">
    <source>
        <dbReference type="Proteomes" id="UP000013785"/>
    </source>
</evidence>
<dbReference type="SUPFAM" id="SSF88659">
    <property type="entry name" value="Sigma3 and sigma4 domains of RNA polymerase sigma factors"/>
    <property type="match status" value="1"/>
</dbReference>
<comment type="caution">
    <text evidence="1">The sequence shown here is derived from an EMBL/GenBank/DDBJ whole genome shotgun (WGS) entry which is preliminary data.</text>
</comment>
<name>R3WMB3_9ENTE</name>
<dbReference type="Gene3D" id="1.20.140.160">
    <property type="match status" value="1"/>
</dbReference>
<reference evidence="1 2" key="1">
    <citation type="submission" date="2013-02" db="EMBL/GenBank/DDBJ databases">
        <title>The Genome Sequence of Enterococcus phoeniculicola BAA-412.</title>
        <authorList>
            <consortium name="The Broad Institute Genome Sequencing Platform"/>
            <consortium name="The Broad Institute Genome Sequencing Center for Infectious Disease"/>
            <person name="Earl A.M."/>
            <person name="Gilmore M.S."/>
            <person name="Lebreton F."/>
            <person name="Walker B."/>
            <person name="Young S.K."/>
            <person name="Zeng Q."/>
            <person name="Gargeya S."/>
            <person name="Fitzgerald M."/>
            <person name="Haas B."/>
            <person name="Abouelleil A."/>
            <person name="Alvarado L."/>
            <person name="Arachchi H.M."/>
            <person name="Berlin A.M."/>
            <person name="Chapman S.B."/>
            <person name="Dewar J."/>
            <person name="Goldberg J."/>
            <person name="Griggs A."/>
            <person name="Gujja S."/>
            <person name="Hansen M."/>
            <person name="Howarth C."/>
            <person name="Imamovic A."/>
            <person name="Larimer J."/>
            <person name="McCowan C."/>
            <person name="Murphy C."/>
            <person name="Neiman D."/>
            <person name="Pearson M."/>
            <person name="Priest M."/>
            <person name="Roberts A."/>
            <person name="Saif S."/>
            <person name="Shea T."/>
            <person name="Sisk P."/>
            <person name="Sykes S."/>
            <person name="Wortman J."/>
            <person name="Nusbaum C."/>
            <person name="Birren B."/>
        </authorList>
    </citation>
    <scope>NUCLEOTIDE SEQUENCE [LARGE SCALE GENOMIC DNA]</scope>
    <source>
        <strain evidence="1 2">ATCC BAA-412</strain>
    </source>
</reference>
<dbReference type="RefSeq" id="WP_010768609.1">
    <property type="nucleotide sequence ID" value="NZ_ASWE01000002.1"/>
</dbReference>
<dbReference type="OrthoDB" id="2188359at2"/>
<dbReference type="AlphaFoldDB" id="R3WMB3"/>
<dbReference type="Proteomes" id="UP000013785">
    <property type="component" value="Unassembled WGS sequence"/>
</dbReference>
<dbReference type="PATRIC" id="fig|1158610.3.peg.1941"/>
<dbReference type="EMBL" id="AJAT01000016">
    <property type="protein sequence ID" value="EOL42970.1"/>
    <property type="molecule type" value="Genomic_DNA"/>
</dbReference>
<sequence length="128" mass="14964">MEEKDSKVEAQLIKYFQKVVMHTAINYYKRRARIIENELLVEDSLGEILEGKEGVAIASIVVLGIPLEIDNEKLIEKLKKIKEKEQIFLIEKFIFGKTDKEIGKELGITRQGVTNLKLRLYRKFRRTL</sequence>
<keyword evidence="2" id="KW-1185">Reference proteome</keyword>
<proteinExistence type="predicted"/>
<dbReference type="STRING" id="154621.RV11_GL003211"/>
<protein>
    <recommendedName>
        <fullName evidence="3">Sigma-70 family RNA polymerase sigma factor</fullName>
    </recommendedName>
</protein>
<dbReference type="InterPro" id="IPR013324">
    <property type="entry name" value="RNA_pol_sigma_r3/r4-like"/>
</dbReference>
<dbReference type="eggNOG" id="COG1595">
    <property type="taxonomic scope" value="Bacteria"/>
</dbReference>